<dbReference type="AlphaFoldDB" id="G3IUE5"/>
<feature type="transmembrane region" description="Helical" evidence="12">
    <location>
        <begin position="21"/>
        <end position="46"/>
    </location>
</feature>
<dbReference type="GO" id="GO:0015628">
    <property type="term" value="P:protein secretion by the type II secretion system"/>
    <property type="evidence" value="ECO:0007669"/>
    <property type="project" value="InterPro"/>
</dbReference>
<organism evidence="14 15">
    <name type="scientific">Methylobacter tundripaludum (strain ATCC BAA-1195 / DSM 17260 / SV96)</name>
    <dbReference type="NCBI Taxonomy" id="697282"/>
    <lineage>
        <taxon>Bacteria</taxon>
        <taxon>Pseudomonadati</taxon>
        <taxon>Pseudomonadota</taxon>
        <taxon>Gammaproteobacteria</taxon>
        <taxon>Methylococcales</taxon>
        <taxon>Methylococcaceae</taxon>
        <taxon>Methylobacter</taxon>
    </lineage>
</organism>
<dbReference type="HOGENOM" id="CLU_084761_4_1_6"/>
<evidence type="ECO:0000256" key="12">
    <source>
        <dbReference type="SAM" id="Phobius"/>
    </source>
</evidence>
<dbReference type="SUPFAM" id="SSF54523">
    <property type="entry name" value="Pili subunits"/>
    <property type="match status" value="1"/>
</dbReference>
<comment type="subcellular location">
    <subcellularLocation>
        <location evidence="1">Cell inner membrane</location>
        <topology evidence="1">Single-pass membrane protein</topology>
    </subcellularLocation>
</comment>
<dbReference type="InterPro" id="IPR022346">
    <property type="entry name" value="T2SS_GspH"/>
</dbReference>
<comment type="similarity">
    <text evidence="9">Belongs to the GSP H family.</text>
</comment>
<evidence type="ECO:0000256" key="5">
    <source>
        <dbReference type="ARBA" id="ARBA00022519"/>
    </source>
</evidence>
<dbReference type="EMBL" id="JH109152">
    <property type="protein sequence ID" value="EGW21555.1"/>
    <property type="molecule type" value="Genomic_DNA"/>
</dbReference>
<dbReference type="GO" id="GO:0005886">
    <property type="term" value="C:plasma membrane"/>
    <property type="evidence" value="ECO:0007669"/>
    <property type="project" value="UniProtKB-SubCell"/>
</dbReference>
<evidence type="ECO:0000256" key="7">
    <source>
        <dbReference type="ARBA" id="ARBA00022989"/>
    </source>
</evidence>
<gene>
    <name evidence="14" type="ORF">Mettu_0321</name>
</gene>
<evidence type="ECO:0000256" key="9">
    <source>
        <dbReference type="ARBA" id="ARBA00025772"/>
    </source>
</evidence>
<dbReference type="Pfam" id="PF07963">
    <property type="entry name" value="N_methyl"/>
    <property type="match status" value="1"/>
</dbReference>
<evidence type="ECO:0000313" key="15">
    <source>
        <dbReference type="Proteomes" id="UP000004664"/>
    </source>
</evidence>
<dbReference type="Proteomes" id="UP000004664">
    <property type="component" value="Unassembled WGS sequence"/>
</dbReference>
<feature type="region of interest" description="Disordered" evidence="11">
    <location>
        <begin position="193"/>
        <end position="217"/>
    </location>
</feature>
<keyword evidence="7 12" id="KW-1133">Transmembrane helix</keyword>
<dbReference type="NCBIfam" id="TIGR02532">
    <property type="entry name" value="IV_pilin_GFxxxE"/>
    <property type="match status" value="1"/>
</dbReference>
<sequence length="217" mass="23310">MALSRNKQPTGYRKIMRNQPEYNSGFTLLELMITIAIAGILVGVAIPSFTSIIASNRLTAYANELVTALNLARNEAVKRGMSVTVRKVDNNSSTNKGAGANWEDGWDIFTDADSDGNFEAGDVLIRTYDPLKFSYTLRGNNFSNFIRFTSSGQSNTNGSFVICDNSDGNDAPEANTSKLIIVNSVGRGRMGLDSNNDGIPNTDTTATAASNITSCTP</sequence>
<keyword evidence="6 12" id="KW-0812">Transmembrane</keyword>
<keyword evidence="15" id="KW-1185">Reference proteome</keyword>
<dbReference type="InterPro" id="IPR045584">
    <property type="entry name" value="Pilin-like"/>
</dbReference>
<keyword evidence="5" id="KW-0997">Cell inner membrane</keyword>
<evidence type="ECO:0000256" key="2">
    <source>
        <dbReference type="ARBA" id="ARBA00021549"/>
    </source>
</evidence>
<dbReference type="Pfam" id="PF12019">
    <property type="entry name" value="GspH"/>
    <property type="match status" value="1"/>
</dbReference>
<accession>G3IUE5</accession>
<feature type="domain" description="General secretion pathway GspH" evidence="13">
    <location>
        <begin position="62"/>
        <end position="186"/>
    </location>
</feature>
<proteinExistence type="inferred from homology"/>
<keyword evidence="8 12" id="KW-0472">Membrane</keyword>
<dbReference type="STRING" id="697282.Mettu_0321"/>
<evidence type="ECO:0000256" key="1">
    <source>
        <dbReference type="ARBA" id="ARBA00004377"/>
    </source>
</evidence>
<reference evidence="14 15" key="1">
    <citation type="submission" date="2011-06" db="EMBL/GenBank/DDBJ databases">
        <title>Genomic sequence of Methylobacter tundripaludum SV96.</title>
        <authorList>
            <consortium name="US DOE Joint Genome Institute"/>
            <person name="Lucas S."/>
            <person name="Han J."/>
            <person name="Lapidus A."/>
            <person name="Cheng J.-F."/>
            <person name="Goodwin L."/>
            <person name="Pitluck S."/>
            <person name="Held B."/>
            <person name="Detter J.C."/>
            <person name="Han C."/>
            <person name="Tapia R."/>
            <person name="Land M."/>
            <person name="Hauser L."/>
            <person name="Kyrpides N."/>
            <person name="Ivanova N."/>
            <person name="Ovchinnikova G."/>
            <person name="Pagani I."/>
            <person name="Klotz M.G."/>
            <person name="Dispirito A.A."/>
            <person name="Murrell J.C."/>
            <person name="Dunfield P."/>
            <person name="Kalyuzhnaya M.G."/>
            <person name="Svenning M."/>
            <person name="Trotsenko Y.A."/>
            <person name="Stein L.Y."/>
            <person name="Woyke T."/>
        </authorList>
    </citation>
    <scope>NUCLEOTIDE SEQUENCE [LARGE SCALE GENOMIC DNA]</scope>
    <source>
        <strain evidence="15">ATCC BAA-1195 / DSM 17260 / SV96</strain>
    </source>
</reference>
<evidence type="ECO:0000256" key="8">
    <source>
        <dbReference type="ARBA" id="ARBA00023136"/>
    </source>
</evidence>
<evidence type="ECO:0000256" key="4">
    <source>
        <dbReference type="ARBA" id="ARBA00022481"/>
    </source>
</evidence>
<dbReference type="InterPro" id="IPR012902">
    <property type="entry name" value="N_methyl_site"/>
</dbReference>
<keyword evidence="4" id="KW-0488">Methylation</keyword>
<dbReference type="PROSITE" id="PS00409">
    <property type="entry name" value="PROKAR_NTER_METHYL"/>
    <property type="match status" value="1"/>
</dbReference>
<evidence type="ECO:0000256" key="10">
    <source>
        <dbReference type="ARBA" id="ARBA00030775"/>
    </source>
</evidence>
<keyword evidence="3" id="KW-1003">Cell membrane</keyword>
<dbReference type="Gene3D" id="3.55.40.10">
    <property type="entry name" value="minor pseudopilin epsh domain"/>
    <property type="match status" value="1"/>
</dbReference>
<dbReference type="GO" id="GO:0015627">
    <property type="term" value="C:type II protein secretion system complex"/>
    <property type="evidence" value="ECO:0007669"/>
    <property type="project" value="InterPro"/>
</dbReference>
<evidence type="ECO:0000256" key="11">
    <source>
        <dbReference type="SAM" id="MobiDB-lite"/>
    </source>
</evidence>
<protein>
    <recommendedName>
        <fullName evidence="2">Type II secretion system protein H</fullName>
    </recommendedName>
    <alternativeName>
        <fullName evidence="10">General secretion pathway protein H</fullName>
    </alternativeName>
</protein>
<evidence type="ECO:0000256" key="3">
    <source>
        <dbReference type="ARBA" id="ARBA00022475"/>
    </source>
</evidence>
<dbReference type="eggNOG" id="COG4970">
    <property type="taxonomic scope" value="Bacteria"/>
</dbReference>
<name>G3IUE5_METTV</name>
<evidence type="ECO:0000313" key="14">
    <source>
        <dbReference type="EMBL" id="EGW21555.1"/>
    </source>
</evidence>
<evidence type="ECO:0000259" key="13">
    <source>
        <dbReference type="Pfam" id="PF12019"/>
    </source>
</evidence>
<evidence type="ECO:0000256" key="6">
    <source>
        <dbReference type="ARBA" id="ARBA00022692"/>
    </source>
</evidence>